<evidence type="ECO:0000259" key="7">
    <source>
        <dbReference type="PROSITE" id="PS50156"/>
    </source>
</evidence>
<evidence type="ECO:0000256" key="3">
    <source>
        <dbReference type="ARBA" id="ARBA00022692"/>
    </source>
</evidence>
<dbReference type="PANTHER" id="PTHR33406">
    <property type="entry name" value="MEMBRANE PROTEIN MJ1562-RELATED"/>
    <property type="match status" value="1"/>
</dbReference>
<evidence type="ECO:0000313" key="8">
    <source>
        <dbReference type="EMBL" id="TWH19407.1"/>
    </source>
</evidence>
<keyword evidence="2" id="KW-1003">Cell membrane</keyword>
<dbReference type="PANTHER" id="PTHR33406:SF13">
    <property type="entry name" value="MEMBRANE PROTEIN YDFJ"/>
    <property type="match status" value="1"/>
</dbReference>
<dbReference type="Pfam" id="PF03176">
    <property type="entry name" value="MMPL"/>
    <property type="match status" value="2"/>
</dbReference>
<dbReference type="AlphaFoldDB" id="A0A660CBY5"/>
<feature type="transmembrane region" description="Helical" evidence="6">
    <location>
        <begin position="573"/>
        <end position="592"/>
    </location>
</feature>
<dbReference type="InterPro" id="IPR000731">
    <property type="entry name" value="SSD"/>
</dbReference>
<dbReference type="InterPro" id="IPR050545">
    <property type="entry name" value="Mycobact_MmpL"/>
</dbReference>
<evidence type="ECO:0000313" key="9">
    <source>
        <dbReference type="Proteomes" id="UP000317303"/>
    </source>
</evidence>
<feature type="transmembrane region" description="Helical" evidence="6">
    <location>
        <begin position="250"/>
        <end position="268"/>
    </location>
</feature>
<dbReference type="EMBL" id="VLJV01000001">
    <property type="protein sequence ID" value="TWH19407.1"/>
    <property type="molecule type" value="Genomic_DNA"/>
</dbReference>
<keyword evidence="4 6" id="KW-1133">Transmembrane helix</keyword>
<name>A0A660CBY5_9PSEU</name>
<feature type="transmembrane region" description="Helical" evidence="6">
    <location>
        <begin position="633"/>
        <end position="652"/>
    </location>
</feature>
<keyword evidence="5 6" id="KW-0472">Membrane</keyword>
<feature type="transmembrane region" description="Helical" evidence="6">
    <location>
        <begin position="313"/>
        <end position="340"/>
    </location>
</feature>
<evidence type="ECO:0000256" key="4">
    <source>
        <dbReference type="ARBA" id="ARBA00022989"/>
    </source>
</evidence>
<protein>
    <submittedName>
        <fullName evidence="8">RND superfamily putative drug exporter</fullName>
    </submittedName>
</protein>
<dbReference type="SUPFAM" id="SSF82866">
    <property type="entry name" value="Multidrug efflux transporter AcrB transmembrane domain"/>
    <property type="match status" value="2"/>
</dbReference>
<dbReference type="RefSeq" id="WP_030530456.1">
    <property type="nucleotide sequence ID" value="NZ_JOIJ01000002.1"/>
</dbReference>
<feature type="transmembrane region" description="Helical" evidence="6">
    <location>
        <begin position="415"/>
        <end position="432"/>
    </location>
</feature>
<proteinExistence type="predicted"/>
<feature type="transmembrane region" description="Helical" evidence="6">
    <location>
        <begin position="280"/>
        <end position="301"/>
    </location>
</feature>
<evidence type="ECO:0000256" key="6">
    <source>
        <dbReference type="SAM" id="Phobius"/>
    </source>
</evidence>
<gene>
    <name evidence="8" type="ORF">JD82_01231</name>
</gene>
<dbReference type="GO" id="GO:0005886">
    <property type="term" value="C:plasma membrane"/>
    <property type="evidence" value="ECO:0007669"/>
    <property type="project" value="UniProtKB-SubCell"/>
</dbReference>
<organism evidence="8 9">
    <name type="scientific">Prauserella rugosa</name>
    <dbReference type="NCBI Taxonomy" id="43354"/>
    <lineage>
        <taxon>Bacteria</taxon>
        <taxon>Bacillati</taxon>
        <taxon>Actinomycetota</taxon>
        <taxon>Actinomycetes</taxon>
        <taxon>Pseudonocardiales</taxon>
        <taxon>Pseudonocardiaceae</taxon>
        <taxon>Prauserella</taxon>
    </lineage>
</organism>
<feature type="transmembrane region" description="Helical" evidence="6">
    <location>
        <begin position="599"/>
        <end position="621"/>
    </location>
</feature>
<dbReference type="PROSITE" id="PS50156">
    <property type="entry name" value="SSD"/>
    <property type="match status" value="1"/>
</dbReference>
<feature type="domain" description="SSD" evidence="7">
    <location>
        <begin position="243"/>
        <end position="376"/>
    </location>
</feature>
<dbReference type="OrthoDB" id="7051771at2"/>
<comment type="caution">
    <text evidence="8">The sequence shown here is derived from an EMBL/GenBank/DDBJ whole genome shotgun (WGS) entry which is preliminary data.</text>
</comment>
<evidence type="ECO:0000256" key="2">
    <source>
        <dbReference type="ARBA" id="ARBA00022475"/>
    </source>
</evidence>
<keyword evidence="9" id="KW-1185">Reference proteome</keyword>
<dbReference type="Gene3D" id="1.20.1640.10">
    <property type="entry name" value="Multidrug efflux transporter AcrB transmembrane domain"/>
    <property type="match status" value="2"/>
</dbReference>
<dbReference type="InterPro" id="IPR004869">
    <property type="entry name" value="MMPL_dom"/>
</dbReference>
<evidence type="ECO:0000256" key="1">
    <source>
        <dbReference type="ARBA" id="ARBA00004651"/>
    </source>
</evidence>
<reference evidence="8 9" key="1">
    <citation type="submission" date="2019-07" db="EMBL/GenBank/DDBJ databases">
        <title>R&amp;d 2014.</title>
        <authorList>
            <person name="Klenk H.-P."/>
        </authorList>
    </citation>
    <scope>NUCLEOTIDE SEQUENCE [LARGE SCALE GENOMIC DNA]</scope>
    <source>
        <strain evidence="8 9">DSM 43194</strain>
    </source>
</reference>
<evidence type="ECO:0000256" key="5">
    <source>
        <dbReference type="ARBA" id="ARBA00023136"/>
    </source>
</evidence>
<sequence length="781" mass="83531">MAQLLFRLGRSAYRRWPFFLIAWLVVLGGVGTFSVTQSEPMSDQFTIPGIESVEAAEKLPEILDGQSSPTDEAGVQVVVQAPEGQQLSSPENMRAVDALIDDLRDIESVPQGEQDLVGPVQMAAATEQQALQQARQQAEAQGQPFNREAALEQVRPQLAASSPLSEDGRTGLLDFALDVDKVADVDPATQDRILQTVEDHSASSDLRMEVRGSGMQVMEFDSTAEIIGIVMALIILGLTFGSLVSAGMPVVTAGVGVGLGSLGISAMTVFSDDITSTTPILATMIGLAVGIDYALFILARYRSELEHTDDQATALGIAVGTAGSAVVFAGLTVIIALAALSVVGIPFLTAMGLAAAATVAIAVLVALTLLPAVVGMLKGKTFGLTFRKYRPKREDDGKIVNNGVRWSRFIGKRPLAWTLLVVVALGVLAIPFKDLRLGMPSDSTAPEDSSRRQAAELVSEAFGPGKLDPMMLVVDARDIADDPQAQQAAYQQAQQWAAEQDGVRHIVPAPGGDKGTMIMLQPEFGPEDARTEQLLDNLRSGEADFENRTGVDLGITGTVAIMADISQTLNDALVPYLAIVVGLAFVLLVLVFRSLLVPLTATLGFLLSVLATLGVTVALFQEGWFGLFDGGPIVSFMPILLVGVVFGLAMDYQVFLVTRIREAHVHGATYREAIVDGFRNSARVVTAAALIMTSVFAGFVLMDDVIIKSMGFALAVAVVFDAFVIRMLLIPSLMYLMKEKAWAMPKWLDRIIPNVDVEGEKLERPHMAGHYADSDKKPARV</sequence>
<keyword evidence="3 6" id="KW-0812">Transmembrane</keyword>
<feature type="transmembrane region" description="Helical" evidence="6">
    <location>
        <begin position="226"/>
        <end position="243"/>
    </location>
</feature>
<feature type="transmembrane region" description="Helical" evidence="6">
    <location>
        <begin position="684"/>
        <end position="702"/>
    </location>
</feature>
<dbReference type="Proteomes" id="UP000317303">
    <property type="component" value="Unassembled WGS sequence"/>
</dbReference>
<comment type="subcellular location">
    <subcellularLocation>
        <location evidence="1">Cell membrane</location>
        <topology evidence="1">Multi-pass membrane protein</topology>
    </subcellularLocation>
</comment>
<accession>A0A660CBY5</accession>
<feature type="transmembrane region" description="Helical" evidence="6">
    <location>
        <begin position="352"/>
        <end position="377"/>
    </location>
</feature>
<feature type="transmembrane region" description="Helical" evidence="6">
    <location>
        <begin position="714"/>
        <end position="736"/>
    </location>
</feature>